<keyword evidence="2" id="KW-1185">Reference proteome</keyword>
<organism evidence="1 2">
    <name type="scientific">Hymenobacter bucti</name>
    <dbReference type="NCBI Taxonomy" id="1844114"/>
    <lineage>
        <taxon>Bacteria</taxon>
        <taxon>Pseudomonadati</taxon>
        <taxon>Bacteroidota</taxon>
        <taxon>Cytophagia</taxon>
        <taxon>Cytophagales</taxon>
        <taxon>Hymenobacteraceae</taxon>
        <taxon>Hymenobacter</taxon>
    </lineage>
</organism>
<evidence type="ECO:0008006" key="3">
    <source>
        <dbReference type="Google" id="ProtNLM"/>
    </source>
</evidence>
<comment type="caution">
    <text evidence="1">The sequence shown here is derived from an EMBL/GenBank/DDBJ whole genome shotgun (WGS) entry which is preliminary data.</text>
</comment>
<dbReference type="RefSeq" id="WP_382311959.1">
    <property type="nucleotide sequence ID" value="NZ_JBHUFD010000001.1"/>
</dbReference>
<sequence length="234" mass="25552">MPTIPSTPLIEAGQVEVSAGMRSLNSFEAGAAWAPVPHLLLTAEAAVQPNAETRTVNNVSTTYHDSHRQVGFGVGAYRAASARLPLYLAAVGGVGFASMDLHSLDVGVLFILPVPVPVPGAYYQATYRRYYGQLYAAYPTESITTGLSVRGTFVDYTRLLADGQPFAPATRFFLEPTFFVRTRPWVLQWQFMVGISTPVGRRADDQRTQRTAPVSVLIGAGLVFRPDLLRHRPK</sequence>
<dbReference type="EMBL" id="JBHUFD010000001">
    <property type="protein sequence ID" value="MFD1871645.1"/>
    <property type="molecule type" value="Genomic_DNA"/>
</dbReference>
<protein>
    <recommendedName>
        <fullName evidence="3">Outer membrane protein beta-barrel domain-containing protein</fullName>
    </recommendedName>
</protein>
<dbReference type="Proteomes" id="UP001597197">
    <property type="component" value="Unassembled WGS sequence"/>
</dbReference>
<evidence type="ECO:0000313" key="2">
    <source>
        <dbReference type="Proteomes" id="UP001597197"/>
    </source>
</evidence>
<name>A0ABW4QRH8_9BACT</name>
<evidence type="ECO:0000313" key="1">
    <source>
        <dbReference type="EMBL" id="MFD1871645.1"/>
    </source>
</evidence>
<proteinExistence type="predicted"/>
<gene>
    <name evidence="1" type="ORF">ACFSDX_04360</name>
</gene>
<accession>A0ABW4QRH8</accession>
<reference evidence="2" key="1">
    <citation type="journal article" date="2019" name="Int. J. Syst. Evol. Microbiol.">
        <title>The Global Catalogue of Microorganisms (GCM) 10K type strain sequencing project: providing services to taxonomists for standard genome sequencing and annotation.</title>
        <authorList>
            <consortium name="The Broad Institute Genomics Platform"/>
            <consortium name="The Broad Institute Genome Sequencing Center for Infectious Disease"/>
            <person name="Wu L."/>
            <person name="Ma J."/>
        </authorList>
    </citation>
    <scope>NUCLEOTIDE SEQUENCE [LARGE SCALE GENOMIC DNA]</scope>
    <source>
        <strain evidence="2">CGMCC 1.15795</strain>
    </source>
</reference>